<keyword evidence="7" id="KW-1185">Reference proteome</keyword>
<comment type="caution">
    <text evidence="6">The sequence shown here is derived from an EMBL/GenBank/DDBJ whole genome shotgun (WGS) entry which is preliminary data.</text>
</comment>
<evidence type="ECO:0000256" key="2">
    <source>
        <dbReference type="ARBA" id="ARBA00023125"/>
    </source>
</evidence>
<dbReference type="RefSeq" id="WP_045442160.1">
    <property type="nucleotide sequence ID" value="NZ_BBIO01000001.1"/>
</dbReference>
<keyword evidence="3" id="KW-0804">Transcription</keyword>
<dbReference type="InterPro" id="IPR001647">
    <property type="entry name" value="HTH_TetR"/>
</dbReference>
<dbReference type="InterPro" id="IPR036271">
    <property type="entry name" value="Tet_transcr_reg_TetR-rel_C_sf"/>
</dbReference>
<dbReference type="Proteomes" id="UP000028702">
    <property type="component" value="Unassembled WGS sequence"/>
</dbReference>
<dbReference type="PROSITE" id="PS50977">
    <property type="entry name" value="HTH_TETR_2"/>
    <property type="match status" value="1"/>
</dbReference>
<gene>
    <name evidence="6" type="ORF">M2A_0407</name>
</gene>
<keyword evidence="2 4" id="KW-0238">DNA-binding</keyword>
<dbReference type="Pfam" id="PF16925">
    <property type="entry name" value="TetR_C_13"/>
    <property type="match status" value="1"/>
</dbReference>
<reference evidence="6 7" key="1">
    <citation type="submission" date="2014-07" db="EMBL/GenBank/DDBJ databases">
        <title>Tepidicaulis marinum gen. nov., sp. nov., a novel marine bacterium denitrifying nitrate to nitrous oxide strictly under microaerobic conditions.</title>
        <authorList>
            <person name="Takeuchi M."/>
            <person name="Yamagishi T."/>
            <person name="Kamagata Y."/>
            <person name="Oshima K."/>
            <person name="Hattori M."/>
            <person name="Katayama T."/>
            <person name="Hanada S."/>
            <person name="Tamaki H."/>
            <person name="Marumo K."/>
            <person name="Maeda H."/>
            <person name="Nedachi M."/>
            <person name="Iwasaki W."/>
            <person name="Suwa Y."/>
            <person name="Sakata S."/>
        </authorList>
    </citation>
    <scope>NUCLEOTIDE SEQUENCE [LARGE SCALE GENOMIC DNA]</scope>
    <source>
        <strain evidence="6 7">MA2</strain>
    </source>
</reference>
<keyword evidence="1" id="KW-0805">Transcription regulation</keyword>
<evidence type="ECO:0000313" key="6">
    <source>
        <dbReference type="EMBL" id="GAK43908.1"/>
    </source>
</evidence>
<evidence type="ECO:0000256" key="3">
    <source>
        <dbReference type="ARBA" id="ARBA00023163"/>
    </source>
</evidence>
<dbReference type="Pfam" id="PF00440">
    <property type="entry name" value="TetR_N"/>
    <property type="match status" value="1"/>
</dbReference>
<dbReference type="Gene3D" id="1.10.357.10">
    <property type="entry name" value="Tetracycline Repressor, domain 2"/>
    <property type="match status" value="1"/>
</dbReference>
<evidence type="ECO:0000259" key="5">
    <source>
        <dbReference type="PROSITE" id="PS50977"/>
    </source>
</evidence>
<evidence type="ECO:0000256" key="1">
    <source>
        <dbReference type="ARBA" id="ARBA00023015"/>
    </source>
</evidence>
<organism evidence="6 7">
    <name type="scientific">Tepidicaulis marinus</name>
    <dbReference type="NCBI Taxonomy" id="1333998"/>
    <lineage>
        <taxon>Bacteria</taxon>
        <taxon>Pseudomonadati</taxon>
        <taxon>Pseudomonadota</taxon>
        <taxon>Alphaproteobacteria</taxon>
        <taxon>Hyphomicrobiales</taxon>
        <taxon>Parvibaculaceae</taxon>
        <taxon>Tepidicaulis</taxon>
    </lineage>
</organism>
<proteinExistence type="predicted"/>
<dbReference type="eggNOG" id="COG1309">
    <property type="taxonomic scope" value="Bacteria"/>
</dbReference>
<sequence>MTRASDLPAASRRDHLIQTAGRLFARDGFHATGIDKIILEAGVSKKTLYSHFRSKEELILAVLRVHDSAFRNHFMRNVEKNGRDARSRLTGLFDAAENWFEEPGFYGCIFINAVGEYAQASPPIRSACQDFKNMMRAFILKLCREAGADEPEALADELALLFEGATVTAQVSGSSHAARTAKRAAQALISEHFSPA</sequence>
<dbReference type="EMBL" id="BBIO01000001">
    <property type="protein sequence ID" value="GAK43908.1"/>
    <property type="molecule type" value="Genomic_DNA"/>
</dbReference>
<dbReference type="GO" id="GO:0003677">
    <property type="term" value="F:DNA binding"/>
    <property type="evidence" value="ECO:0007669"/>
    <property type="project" value="UniProtKB-UniRule"/>
</dbReference>
<protein>
    <submittedName>
        <fullName evidence="6">Transcriptional regulator2C TetR family</fullName>
    </submittedName>
</protein>
<name>A0A081B790_9HYPH</name>
<dbReference type="PANTHER" id="PTHR47506">
    <property type="entry name" value="TRANSCRIPTIONAL REGULATORY PROTEIN"/>
    <property type="match status" value="1"/>
</dbReference>
<feature type="domain" description="HTH tetR-type" evidence="5">
    <location>
        <begin position="10"/>
        <end position="70"/>
    </location>
</feature>
<dbReference type="PANTHER" id="PTHR47506:SF1">
    <property type="entry name" value="HTH-TYPE TRANSCRIPTIONAL REGULATOR YJDC"/>
    <property type="match status" value="1"/>
</dbReference>
<dbReference type="SUPFAM" id="SSF46689">
    <property type="entry name" value="Homeodomain-like"/>
    <property type="match status" value="1"/>
</dbReference>
<dbReference type="InterPro" id="IPR011075">
    <property type="entry name" value="TetR_C"/>
</dbReference>
<dbReference type="STRING" id="1333998.M2A_0407"/>
<dbReference type="SUPFAM" id="SSF48498">
    <property type="entry name" value="Tetracyclin repressor-like, C-terminal domain"/>
    <property type="match status" value="1"/>
</dbReference>
<feature type="DNA-binding region" description="H-T-H motif" evidence="4">
    <location>
        <begin position="33"/>
        <end position="52"/>
    </location>
</feature>
<dbReference type="AlphaFoldDB" id="A0A081B790"/>
<dbReference type="PRINTS" id="PR00455">
    <property type="entry name" value="HTHTETR"/>
</dbReference>
<accession>A0A081B790</accession>
<evidence type="ECO:0000313" key="7">
    <source>
        <dbReference type="Proteomes" id="UP000028702"/>
    </source>
</evidence>
<evidence type="ECO:0000256" key="4">
    <source>
        <dbReference type="PROSITE-ProRule" id="PRU00335"/>
    </source>
</evidence>
<dbReference type="InterPro" id="IPR009057">
    <property type="entry name" value="Homeodomain-like_sf"/>
</dbReference>
<dbReference type="FunFam" id="1.10.10.60:FF:000141">
    <property type="entry name" value="TetR family transcriptional regulator"/>
    <property type="match status" value="1"/>
</dbReference>